<evidence type="ECO:0000256" key="1">
    <source>
        <dbReference type="SAM" id="Phobius"/>
    </source>
</evidence>
<gene>
    <name evidence="2" type="ORF">E7272_01715</name>
</gene>
<evidence type="ECO:0000313" key="2">
    <source>
        <dbReference type="EMBL" id="MBE5918537.1"/>
    </source>
</evidence>
<feature type="transmembrane region" description="Helical" evidence="1">
    <location>
        <begin position="104"/>
        <end position="129"/>
    </location>
</feature>
<sequence>MGKFFNSRFFEGISKATDVILVGLYFIVCSLPIFTIGASATALYYATHKCIYKGRGYTTEFFRSFKDNFKQSTLSWLIFMVLFGILAGDIYITRNFIPADSPIAAASIFFLVLMVFSIVWAIYHFAYIARFENSFKESFKVSAIFMIANIGWSIAIVGVVVLGLLLMYRFMILIVFAPGLFACAFHPILEKVFRKYMSAEDIAKEDEDKYY</sequence>
<dbReference type="AlphaFoldDB" id="A0A927UAU4"/>
<reference evidence="2" key="1">
    <citation type="submission" date="2019-04" db="EMBL/GenBank/DDBJ databases">
        <title>Evolution of Biomass-Degrading Anaerobic Consortia Revealed by Metagenomics.</title>
        <authorList>
            <person name="Peng X."/>
        </authorList>
    </citation>
    <scope>NUCLEOTIDE SEQUENCE</scope>
    <source>
        <strain evidence="2">SIG311</strain>
    </source>
</reference>
<name>A0A927UAU4_9FIRM</name>
<organism evidence="2 3">
    <name type="scientific">Pseudobutyrivibrio ruminis</name>
    <dbReference type="NCBI Taxonomy" id="46206"/>
    <lineage>
        <taxon>Bacteria</taxon>
        <taxon>Bacillati</taxon>
        <taxon>Bacillota</taxon>
        <taxon>Clostridia</taxon>
        <taxon>Lachnospirales</taxon>
        <taxon>Lachnospiraceae</taxon>
        <taxon>Pseudobutyrivibrio</taxon>
    </lineage>
</organism>
<feature type="transmembrane region" description="Helical" evidence="1">
    <location>
        <begin position="73"/>
        <end position="92"/>
    </location>
</feature>
<feature type="transmembrane region" description="Helical" evidence="1">
    <location>
        <begin position="141"/>
        <end position="164"/>
    </location>
</feature>
<accession>A0A927UAU4</accession>
<feature type="transmembrane region" description="Helical" evidence="1">
    <location>
        <begin position="170"/>
        <end position="189"/>
    </location>
</feature>
<proteinExistence type="predicted"/>
<dbReference type="InterPro" id="IPR006938">
    <property type="entry name" value="DUF624"/>
</dbReference>
<keyword evidence="1" id="KW-0472">Membrane</keyword>
<dbReference type="Pfam" id="PF04854">
    <property type="entry name" value="DUF624"/>
    <property type="match status" value="1"/>
</dbReference>
<keyword evidence="1" id="KW-1133">Transmembrane helix</keyword>
<protein>
    <submittedName>
        <fullName evidence="2">DUF624 domain-containing protein</fullName>
    </submittedName>
</protein>
<comment type="caution">
    <text evidence="2">The sequence shown here is derived from an EMBL/GenBank/DDBJ whole genome shotgun (WGS) entry which is preliminary data.</text>
</comment>
<dbReference type="EMBL" id="SVER01000003">
    <property type="protein sequence ID" value="MBE5918537.1"/>
    <property type="molecule type" value="Genomic_DNA"/>
</dbReference>
<evidence type="ECO:0000313" key="3">
    <source>
        <dbReference type="Proteomes" id="UP000766246"/>
    </source>
</evidence>
<dbReference type="Proteomes" id="UP000766246">
    <property type="component" value="Unassembled WGS sequence"/>
</dbReference>
<feature type="transmembrane region" description="Helical" evidence="1">
    <location>
        <begin position="20"/>
        <end position="45"/>
    </location>
</feature>
<keyword evidence="1" id="KW-0812">Transmembrane</keyword>